<feature type="region of interest" description="Disordered" evidence="1">
    <location>
        <begin position="32"/>
        <end position="66"/>
    </location>
</feature>
<accession>A0ABW4E3N8</accession>
<feature type="non-terminal residue" evidence="3">
    <location>
        <position position="1"/>
    </location>
</feature>
<dbReference type="InterPro" id="IPR002048">
    <property type="entry name" value="EF_hand_dom"/>
</dbReference>
<keyword evidence="4" id="KW-1185">Reference proteome</keyword>
<organism evidence="3 4">
    <name type="scientific">Lacticaseibacillus baoqingensis</name>
    <dbReference type="NCBI Taxonomy" id="2486013"/>
    <lineage>
        <taxon>Bacteria</taxon>
        <taxon>Bacillati</taxon>
        <taxon>Bacillota</taxon>
        <taxon>Bacilli</taxon>
        <taxon>Lactobacillales</taxon>
        <taxon>Lactobacillaceae</taxon>
        <taxon>Lacticaseibacillus</taxon>
    </lineage>
</organism>
<feature type="non-terminal residue" evidence="3">
    <location>
        <position position="66"/>
    </location>
</feature>
<feature type="compositionally biased region" description="Basic and acidic residues" evidence="1">
    <location>
        <begin position="34"/>
        <end position="53"/>
    </location>
</feature>
<dbReference type="InterPro" id="IPR011992">
    <property type="entry name" value="EF-hand-dom_pair"/>
</dbReference>
<dbReference type="RefSeq" id="WP_379896114.1">
    <property type="nucleotide sequence ID" value="NZ_JBHTON010000010.1"/>
</dbReference>
<dbReference type="Proteomes" id="UP001597252">
    <property type="component" value="Unassembled WGS sequence"/>
</dbReference>
<feature type="domain" description="EF-hand" evidence="2">
    <location>
        <begin position="47"/>
        <end position="66"/>
    </location>
</feature>
<dbReference type="SUPFAM" id="SSF47473">
    <property type="entry name" value="EF-hand"/>
    <property type="match status" value="1"/>
</dbReference>
<dbReference type="PROSITE" id="PS00018">
    <property type="entry name" value="EF_HAND_1"/>
    <property type="match status" value="1"/>
</dbReference>
<reference evidence="4" key="1">
    <citation type="journal article" date="2019" name="Int. J. Syst. Evol. Microbiol.">
        <title>The Global Catalogue of Microorganisms (GCM) 10K type strain sequencing project: providing services to taxonomists for standard genome sequencing and annotation.</title>
        <authorList>
            <consortium name="The Broad Institute Genomics Platform"/>
            <consortium name="The Broad Institute Genome Sequencing Center for Infectious Disease"/>
            <person name="Wu L."/>
            <person name="Ma J."/>
        </authorList>
    </citation>
    <scope>NUCLEOTIDE SEQUENCE [LARGE SCALE GENOMIC DNA]</scope>
    <source>
        <strain evidence="4">CCM 8903</strain>
    </source>
</reference>
<dbReference type="PROSITE" id="PS50222">
    <property type="entry name" value="EF_HAND_2"/>
    <property type="match status" value="1"/>
</dbReference>
<evidence type="ECO:0000259" key="2">
    <source>
        <dbReference type="PROSITE" id="PS50222"/>
    </source>
</evidence>
<name>A0ABW4E3N8_9LACO</name>
<protein>
    <recommendedName>
        <fullName evidence="2">EF-hand domain-containing protein</fullName>
    </recommendedName>
</protein>
<dbReference type="InterPro" id="IPR018247">
    <property type="entry name" value="EF_Hand_1_Ca_BS"/>
</dbReference>
<evidence type="ECO:0000313" key="4">
    <source>
        <dbReference type="Proteomes" id="UP001597252"/>
    </source>
</evidence>
<comment type="caution">
    <text evidence="3">The sequence shown here is derived from an EMBL/GenBank/DDBJ whole genome shotgun (WGS) entry which is preliminary data.</text>
</comment>
<sequence>DDGTVDEKDFVISIKGDTGDDGYSAWLKTPATEDINKDGSIDDKDKDLNKDGSVDEEDFVQAIKGD</sequence>
<proteinExistence type="predicted"/>
<dbReference type="EMBL" id="JBHTON010000010">
    <property type="protein sequence ID" value="MFD1484490.1"/>
    <property type="molecule type" value="Genomic_DNA"/>
</dbReference>
<evidence type="ECO:0000313" key="3">
    <source>
        <dbReference type="EMBL" id="MFD1484490.1"/>
    </source>
</evidence>
<evidence type="ECO:0000256" key="1">
    <source>
        <dbReference type="SAM" id="MobiDB-lite"/>
    </source>
</evidence>
<gene>
    <name evidence="3" type="ORF">ACFQ5J_04490</name>
</gene>